<evidence type="ECO:0000256" key="2">
    <source>
        <dbReference type="ARBA" id="ARBA00022801"/>
    </source>
</evidence>
<evidence type="ECO:0000313" key="6">
    <source>
        <dbReference type="Proteomes" id="UP000036367"/>
    </source>
</evidence>
<dbReference type="Proteomes" id="UP000036367">
    <property type="component" value="Unassembled WGS sequence"/>
</dbReference>
<accession>A0A0J1ECR8</accession>
<dbReference type="STRING" id="595434.RISK_004646"/>
<evidence type="ECO:0000256" key="1">
    <source>
        <dbReference type="ARBA" id="ARBA00022723"/>
    </source>
</evidence>
<sequence>MSGSFGCPIGLTMSPGGHNSFPWTKTFDFVPQMATVFHGFVSRVQSSANRLDSFFSDPFSRIVLLAVVLFCHLGLRLTFYNRLNSLGWKRATIKRTEKIAFAETWVTPLILGAIFWQPISKWVLGQSDSEVLPIVLLAYAAFCLVMGAMFGFLWLLWRPIWRFQHVPTKRDVEVHDVSIQTGLTLARTRKCRWAAKVPVNQIFEMAVEQIELPVVGLPEQLDGYKIAHLSDIHLTGQVAPDFTAHAVSIATQWSPDLMALTGDIVDKQPCVAWLHDLFSPARAKDGCYFVLGNHDTRISDPSVVRDRMTEAGWIDVGGKIETVSLRSLDCQLLGNEWPWFTRPNDPLISDESIGFRLCLSHSPDQFDWCRRNGVDLMLAGHTHGGQGRLPLAGPILSPSWHGSRWASGDFYRSPTTMHVSRGLSGVHLLRIRCRPELSLITLRCPSS</sequence>
<name>A0A0J1ECR8_RHOIS</name>
<feature type="domain" description="Calcineurin-like phosphoesterase" evidence="4">
    <location>
        <begin position="225"/>
        <end position="384"/>
    </location>
</feature>
<evidence type="ECO:0000256" key="3">
    <source>
        <dbReference type="SAM" id="Phobius"/>
    </source>
</evidence>
<dbReference type="CDD" id="cd07385">
    <property type="entry name" value="MPP_YkuE_C"/>
    <property type="match status" value="1"/>
</dbReference>
<evidence type="ECO:0000313" key="5">
    <source>
        <dbReference type="EMBL" id="KLU03334.1"/>
    </source>
</evidence>
<dbReference type="PANTHER" id="PTHR31302:SF31">
    <property type="entry name" value="PHOSPHODIESTERASE YAEI"/>
    <property type="match status" value="1"/>
</dbReference>
<dbReference type="GO" id="GO:0016020">
    <property type="term" value="C:membrane"/>
    <property type="evidence" value="ECO:0007669"/>
    <property type="project" value="GOC"/>
</dbReference>
<dbReference type="PANTHER" id="PTHR31302">
    <property type="entry name" value="TRANSMEMBRANE PROTEIN WITH METALLOPHOSPHOESTERASE DOMAIN-RELATED"/>
    <property type="match status" value="1"/>
</dbReference>
<keyword evidence="1" id="KW-0479">Metal-binding</keyword>
<dbReference type="Gene3D" id="3.60.21.10">
    <property type="match status" value="1"/>
</dbReference>
<dbReference type="GO" id="GO:0046872">
    <property type="term" value="F:metal ion binding"/>
    <property type="evidence" value="ECO:0007669"/>
    <property type="project" value="UniProtKB-KW"/>
</dbReference>
<keyword evidence="3" id="KW-1133">Transmembrane helix</keyword>
<dbReference type="SUPFAM" id="SSF56300">
    <property type="entry name" value="Metallo-dependent phosphatases"/>
    <property type="match status" value="1"/>
</dbReference>
<dbReference type="InterPro" id="IPR029052">
    <property type="entry name" value="Metallo-depent_PP-like"/>
</dbReference>
<dbReference type="InterPro" id="IPR004843">
    <property type="entry name" value="Calcineurin-like_PHP"/>
</dbReference>
<gene>
    <name evidence="5" type="ORF">RISK_004646</name>
</gene>
<dbReference type="AlphaFoldDB" id="A0A0J1ECR8"/>
<dbReference type="EMBL" id="LECT01000038">
    <property type="protein sequence ID" value="KLU03334.1"/>
    <property type="molecule type" value="Genomic_DNA"/>
</dbReference>
<organism evidence="5 6">
    <name type="scientific">Rhodopirellula islandica</name>
    <dbReference type="NCBI Taxonomy" id="595434"/>
    <lineage>
        <taxon>Bacteria</taxon>
        <taxon>Pseudomonadati</taxon>
        <taxon>Planctomycetota</taxon>
        <taxon>Planctomycetia</taxon>
        <taxon>Pirellulales</taxon>
        <taxon>Pirellulaceae</taxon>
        <taxon>Rhodopirellula</taxon>
    </lineage>
</organism>
<proteinExistence type="predicted"/>
<reference evidence="5" key="1">
    <citation type="submission" date="2015-05" db="EMBL/GenBank/DDBJ databases">
        <title>Permanent draft genome of Rhodopirellula islandicus K833.</title>
        <authorList>
            <person name="Kizina J."/>
            <person name="Richter M."/>
            <person name="Glockner F.O."/>
            <person name="Harder J."/>
        </authorList>
    </citation>
    <scope>NUCLEOTIDE SEQUENCE [LARGE SCALE GENOMIC DNA]</scope>
    <source>
        <strain evidence="5">K833</strain>
    </source>
</reference>
<dbReference type="InterPro" id="IPR051158">
    <property type="entry name" value="Metallophosphoesterase_sf"/>
</dbReference>
<feature type="transmembrane region" description="Helical" evidence="3">
    <location>
        <begin position="100"/>
        <end position="119"/>
    </location>
</feature>
<keyword evidence="2" id="KW-0378">Hydrolase</keyword>
<feature type="transmembrane region" description="Helical" evidence="3">
    <location>
        <begin position="131"/>
        <end position="157"/>
    </location>
</feature>
<dbReference type="GO" id="GO:0008758">
    <property type="term" value="F:UDP-2,3-diacylglucosamine hydrolase activity"/>
    <property type="evidence" value="ECO:0007669"/>
    <property type="project" value="TreeGrafter"/>
</dbReference>
<dbReference type="GO" id="GO:0009245">
    <property type="term" value="P:lipid A biosynthetic process"/>
    <property type="evidence" value="ECO:0007669"/>
    <property type="project" value="TreeGrafter"/>
</dbReference>
<dbReference type="Pfam" id="PF00149">
    <property type="entry name" value="Metallophos"/>
    <property type="match status" value="1"/>
</dbReference>
<feature type="transmembrane region" description="Helical" evidence="3">
    <location>
        <begin position="59"/>
        <end position="79"/>
    </location>
</feature>
<protein>
    <submittedName>
        <fullName evidence="5">Phosphoesterase ykuE</fullName>
    </submittedName>
</protein>
<comment type="caution">
    <text evidence="5">The sequence shown here is derived from an EMBL/GenBank/DDBJ whole genome shotgun (WGS) entry which is preliminary data.</text>
</comment>
<evidence type="ECO:0000259" key="4">
    <source>
        <dbReference type="Pfam" id="PF00149"/>
    </source>
</evidence>
<keyword evidence="3" id="KW-0812">Transmembrane</keyword>
<dbReference type="PATRIC" id="fig|595434.4.peg.4414"/>
<keyword evidence="3" id="KW-0472">Membrane</keyword>
<keyword evidence="6" id="KW-1185">Reference proteome</keyword>